<protein>
    <submittedName>
        <fullName evidence="2">Uncharacterized protein DUF4360</fullName>
    </submittedName>
</protein>
<dbReference type="RefSeq" id="WP_051186488.1">
    <property type="nucleotide sequence ID" value="NZ_QJKF01000036.1"/>
</dbReference>
<reference evidence="2 3" key="1">
    <citation type="submission" date="2018-05" db="EMBL/GenBank/DDBJ databases">
        <title>Genomic Encyclopedia of Type Strains, Phase IV (KMG-IV): sequencing the most valuable type-strain genomes for metagenomic binning, comparative biology and taxonomic classification.</title>
        <authorList>
            <person name="Goeker M."/>
        </authorList>
    </citation>
    <scope>NUCLEOTIDE SEQUENCE [LARGE SCALE GENOMIC DNA]</scope>
    <source>
        <strain evidence="2 3">DSM 44704</strain>
    </source>
</reference>
<dbReference type="InterPro" id="IPR025649">
    <property type="entry name" value="DUF4360"/>
</dbReference>
<dbReference type="AlphaFoldDB" id="A0A318JMZ6"/>
<accession>A0A318JMZ6</accession>
<evidence type="ECO:0000313" key="3">
    <source>
        <dbReference type="Proteomes" id="UP000247569"/>
    </source>
</evidence>
<dbReference type="PANTHER" id="PTHR38847">
    <property type="match status" value="1"/>
</dbReference>
<organism evidence="2 3">
    <name type="scientific">Nocardia tenerifensis</name>
    <dbReference type="NCBI Taxonomy" id="228006"/>
    <lineage>
        <taxon>Bacteria</taxon>
        <taxon>Bacillati</taxon>
        <taxon>Actinomycetota</taxon>
        <taxon>Actinomycetes</taxon>
        <taxon>Mycobacteriales</taxon>
        <taxon>Nocardiaceae</taxon>
        <taxon>Nocardia</taxon>
    </lineage>
</organism>
<evidence type="ECO:0000313" key="2">
    <source>
        <dbReference type="EMBL" id="PXX52177.1"/>
    </source>
</evidence>
<dbReference type="Pfam" id="PF14273">
    <property type="entry name" value="DUF4360"/>
    <property type="match status" value="1"/>
</dbReference>
<keyword evidence="1" id="KW-0732">Signal</keyword>
<keyword evidence="3" id="KW-1185">Reference proteome</keyword>
<name>A0A318JMZ6_9NOCA</name>
<dbReference type="EMBL" id="QJKF01000036">
    <property type="protein sequence ID" value="PXX52177.1"/>
    <property type="molecule type" value="Genomic_DNA"/>
</dbReference>
<proteinExistence type="predicted"/>
<dbReference type="Proteomes" id="UP000247569">
    <property type="component" value="Unassembled WGS sequence"/>
</dbReference>
<evidence type="ECO:0000256" key="1">
    <source>
        <dbReference type="SAM" id="SignalP"/>
    </source>
</evidence>
<comment type="caution">
    <text evidence="2">The sequence shown here is derived from an EMBL/GenBank/DDBJ whole genome shotgun (WGS) entry which is preliminary data.</text>
</comment>
<gene>
    <name evidence="2" type="ORF">DFR70_1366</name>
</gene>
<dbReference type="PANTHER" id="PTHR38847:SF1">
    <property type="entry name" value="PSEUDOURIDINE SYNTHASE RSUA_RLUA-LIKE DOMAIN-CONTAINING PROTEIN"/>
    <property type="match status" value="1"/>
</dbReference>
<feature type="chain" id="PRO_5016389387" evidence="1">
    <location>
        <begin position="29"/>
        <end position="206"/>
    </location>
</feature>
<feature type="signal peptide" evidence="1">
    <location>
        <begin position="1"/>
        <end position="28"/>
    </location>
</feature>
<dbReference type="OrthoDB" id="482707at2"/>
<sequence length="206" mass="22429">MPINRFGGVVLVSVVSAAVIVTAPSAGADPRPSEKVDIDIISVKGSGCQTDSVVAAVRPDNTAFTVDYRDLGAEEGKDIGPSRTTCELRLRVNVPPGFTYGIDEAEIEGVAVLADGARGGLEAAFSFQGLSPLRLQRNFIERADYRWEATGGVLEGSVRQLRCDQKLDLVLTTDLWLDSRSFDPGRSRSWVKMDRSLLRISWKKCQ</sequence>